<dbReference type="RefSeq" id="WP_229740035.1">
    <property type="nucleotide sequence ID" value="NZ_BMNE01000005.1"/>
</dbReference>
<sequence length="284" mass="31351">MAAGVAAKYARTIMATYFDPKSWSLSGAVDLGRRLLDPSWIDQWLGFTTSWADPVADLGSGTVTALMPDVLMTVLSEGILSRFGGQEVSATLLGHDLTATLDVFKVRRRGAHFQSKTVLSDLVWDSHPFDNVTVIAHGVRLIPGVPTKVRVQQLDIEGTIGIGALVEWVDAQNLDWRVHLDERGRIVATHRTRKMRAIVDAQVYDNLLSIDIRKASWHGIRLPKRAVPAPALLLDDLPNRASITYAHRRGDKVRFRIELPETTGSFDLAQIRSAIVAGTTLIVF</sequence>
<dbReference type="Proteomes" id="UP000658127">
    <property type="component" value="Unassembled WGS sequence"/>
</dbReference>
<organism evidence="1 2">
    <name type="scientific">Nocardia rhizosphaerihabitans</name>
    <dbReference type="NCBI Taxonomy" id="1691570"/>
    <lineage>
        <taxon>Bacteria</taxon>
        <taxon>Bacillati</taxon>
        <taxon>Actinomycetota</taxon>
        <taxon>Actinomycetes</taxon>
        <taxon>Mycobacteriales</taxon>
        <taxon>Nocardiaceae</taxon>
        <taxon>Nocardia</taxon>
    </lineage>
</organism>
<proteinExistence type="predicted"/>
<gene>
    <name evidence="1" type="ORF">GCM10011610_45250</name>
</gene>
<evidence type="ECO:0000313" key="1">
    <source>
        <dbReference type="EMBL" id="GGN88141.1"/>
    </source>
</evidence>
<comment type="caution">
    <text evidence="1">The sequence shown here is derived from an EMBL/GenBank/DDBJ whole genome shotgun (WGS) entry which is preliminary data.</text>
</comment>
<accession>A0ABQ2KMX6</accession>
<evidence type="ECO:0000313" key="2">
    <source>
        <dbReference type="Proteomes" id="UP000658127"/>
    </source>
</evidence>
<protein>
    <submittedName>
        <fullName evidence="1">Uncharacterized protein</fullName>
    </submittedName>
</protein>
<dbReference type="EMBL" id="BMNE01000005">
    <property type="protein sequence ID" value="GGN88141.1"/>
    <property type="molecule type" value="Genomic_DNA"/>
</dbReference>
<keyword evidence="2" id="KW-1185">Reference proteome</keyword>
<name>A0ABQ2KMX6_9NOCA</name>
<reference evidence="2" key="1">
    <citation type="journal article" date="2019" name="Int. J. Syst. Evol. Microbiol.">
        <title>The Global Catalogue of Microorganisms (GCM) 10K type strain sequencing project: providing services to taxonomists for standard genome sequencing and annotation.</title>
        <authorList>
            <consortium name="The Broad Institute Genomics Platform"/>
            <consortium name="The Broad Institute Genome Sequencing Center for Infectious Disease"/>
            <person name="Wu L."/>
            <person name="Ma J."/>
        </authorList>
    </citation>
    <scope>NUCLEOTIDE SEQUENCE [LARGE SCALE GENOMIC DNA]</scope>
    <source>
        <strain evidence="2">CGMCC 4.7329</strain>
    </source>
</reference>